<dbReference type="PANTHER" id="PTHR11705:SF71">
    <property type="entry name" value="CARBOXYPEPTIDASE A2"/>
    <property type="match status" value="1"/>
</dbReference>
<dbReference type="InterPro" id="IPR057247">
    <property type="entry name" value="CARBOXYPEPT_ZN_2"/>
</dbReference>
<feature type="domain" description="Peptidase M14" evidence="12">
    <location>
        <begin position="200"/>
        <end position="360"/>
    </location>
</feature>
<dbReference type="Proteomes" id="UP000437017">
    <property type="component" value="Unassembled WGS sequence"/>
</dbReference>
<organism evidence="13 14">
    <name type="scientific">Balaenoptera physalus</name>
    <name type="common">Fin whale</name>
    <name type="synonym">Balaena physalus</name>
    <dbReference type="NCBI Taxonomy" id="9770"/>
    <lineage>
        <taxon>Eukaryota</taxon>
        <taxon>Metazoa</taxon>
        <taxon>Chordata</taxon>
        <taxon>Craniata</taxon>
        <taxon>Vertebrata</taxon>
        <taxon>Euteleostomi</taxon>
        <taxon>Mammalia</taxon>
        <taxon>Eutheria</taxon>
        <taxon>Laurasiatheria</taxon>
        <taxon>Artiodactyla</taxon>
        <taxon>Whippomorpha</taxon>
        <taxon>Cetacea</taxon>
        <taxon>Mysticeti</taxon>
        <taxon>Balaenopteridae</taxon>
        <taxon>Balaenoptera</taxon>
    </lineage>
</organism>
<evidence type="ECO:0000256" key="1">
    <source>
        <dbReference type="ARBA" id="ARBA00001947"/>
    </source>
</evidence>
<feature type="non-terminal residue" evidence="13">
    <location>
        <position position="1"/>
    </location>
</feature>
<dbReference type="Gene3D" id="3.30.70.340">
    <property type="entry name" value="Metallocarboxypeptidase-like"/>
    <property type="match status" value="1"/>
</dbReference>
<keyword evidence="6" id="KW-0732">Signal</keyword>
<evidence type="ECO:0000313" key="13">
    <source>
        <dbReference type="EMBL" id="KAB0399727.1"/>
    </source>
</evidence>
<gene>
    <name evidence="13" type="ORF">E2I00_009056</name>
</gene>
<keyword evidence="10" id="KW-1015">Disulfide bond</keyword>
<accession>A0A643CHJ9</accession>
<dbReference type="GO" id="GO:0008270">
    <property type="term" value="F:zinc ion binding"/>
    <property type="evidence" value="ECO:0007669"/>
    <property type="project" value="InterPro"/>
</dbReference>
<evidence type="ECO:0000256" key="8">
    <source>
        <dbReference type="ARBA" id="ARBA00022833"/>
    </source>
</evidence>
<evidence type="ECO:0000256" key="7">
    <source>
        <dbReference type="ARBA" id="ARBA00022801"/>
    </source>
</evidence>
<dbReference type="EMBL" id="SGJD01001482">
    <property type="protein sequence ID" value="KAB0399727.1"/>
    <property type="molecule type" value="Genomic_DNA"/>
</dbReference>
<dbReference type="InterPro" id="IPR000834">
    <property type="entry name" value="Peptidase_M14"/>
</dbReference>
<evidence type="ECO:0000313" key="14">
    <source>
        <dbReference type="Proteomes" id="UP000437017"/>
    </source>
</evidence>
<dbReference type="Pfam" id="PF00246">
    <property type="entry name" value="Peptidase_M14"/>
    <property type="match status" value="1"/>
</dbReference>
<keyword evidence="7" id="KW-0378">Hydrolase</keyword>
<dbReference type="GO" id="GO:0005615">
    <property type="term" value="C:extracellular space"/>
    <property type="evidence" value="ECO:0007669"/>
    <property type="project" value="TreeGrafter"/>
</dbReference>
<dbReference type="Pfam" id="PF02244">
    <property type="entry name" value="Propep_M14"/>
    <property type="match status" value="1"/>
</dbReference>
<sequence>DQVLEIRPRNEEQIKTLVELEAEEHLQLDFWKSPTIPGETIHVRVPFVSIQAVELSLKSEVIAYPIVIEDVQGAARIRERHDPKAYRTERRMLGTGDLNVTTSLTTVLLDRENEEMLLREENRMVTSTLRLIYTLEEHHCLHLLLLNHIKYRKRNRQGVCGGGAIHTSMLVLQFSTGGDKLAIWLEAGIHADTKWNSLRNRMWQKTWFKVSGSLSVGVDPNRNWDVGFGVEVKSIVDFIKSPGKVTAFITFHSYSQLLMFPYGYTCAESHKFDELNEVAQKAAQSLTSLHGTKYKVGPICSVIYQASGGSTDWSYDSGIKYSFEFELGDTDRYDFLLLANQILPTVKETWFGLKTVMEHLKSIMVKYSPAFVIDQGNFISGL</sequence>
<name>A0A643CHJ9_BALPH</name>
<evidence type="ECO:0000256" key="6">
    <source>
        <dbReference type="ARBA" id="ARBA00022729"/>
    </source>
</evidence>
<dbReference type="OrthoDB" id="3626597at2759"/>
<evidence type="ECO:0000256" key="10">
    <source>
        <dbReference type="ARBA" id="ARBA00023157"/>
    </source>
</evidence>
<keyword evidence="4" id="KW-0645">Protease</keyword>
<dbReference type="SMART" id="SM00631">
    <property type="entry name" value="Zn_pept"/>
    <property type="match status" value="1"/>
</dbReference>
<evidence type="ECO:0000256" key="5">
    <source>
        <dbReference type="ARBA" id="ARBA00022723"/>
    </source>
</evidence>
<keyword evidence="14" id="KW-1185">Reference proteome</keyword>
<keyword evidence="3" id="KW-0121">Carboxypeptidase</keyword>
<dbReference type="InterPro" id="IPR036990">
    <property type="entry name" value="M14A-like_propep"/>
</dbReference>
<comment type="similarity">
    <text evidence="2 11">Belongs to the peptidase M14 family.</text>
</comment>
<dbReference type="AlphaFoldDB" id="A0A643CHJ9"/>
<dbReference type="SUPFAM" id="SSF53187">
    <property type="entry name" value="Zn-dependent exopeptidases"/>
    <property type="match status" value="1"/>
</dbReference>
<evidence type="ECO:0000259" key="12">
    <source>
        <dbReference type="PROSITE" id="PS52035"/>
    </source>
</evidence>
<dbReference type="GO" id="GO:0006508">
    <property type="term" value="P:proteolysis"/>
    <property type="evidence" value="ECO:0007669"/>
    <property type="project" value="UniProtKB-KW"/>
</dbReference>
<proteinExistence type="inferred from homology"/>
<keyword evidence="8" id="KW-0862">Zinc</keyword>
<comment type="caution">
    <text evidence="13">The sequence shown here is derived from an EMBL/GenBank/DDBJ whole genome shotgun (WGS) entry which is preliminary data.</text>
</comment>
<protein>
    <recommendedName>
        <fullName evidence="12">Peptidase M14 domain-containing protein</fullName>
    </recommendedName>
</protein>
<dbReference type="PANTHER" id="PTHR11705">
    <property type="entry name" value="PROTEASE FAMILY M14 CARBOXYPEPTIDASE A,B"/>
    <property type="match status" value="1"/>
</dbReference>
<dbReference type="InterPro" id="IPR003146">
    <property type="entry name" value="M14A_act_pep"/>
</dbReference>
<feature type="active site" description="Proton donor/acceptor" evidence="11">
    <location>
        <position position="326"/>
    </location>
</feature>
<comment type="cofactor">
    <cofactor evidence="1">
        <name>Zn(2+)</name>
        <dbReference type="ChEBI" id="CHEBI:29105"/>
    </cofactor>
</comment>
<evidence type="ECO:0000256" key="11">
    <source>
        <dbReference type="PROSITE-ProRule" id="PRU01379"/>
    </source>
</evidence>
<evidence type="ECO:0000256" key="4">
    <source>
        <dbReference type="ARBA" id="ARBA00022670"/>
    </source>
</evidence>
<evidence type="ECO:0000256" key="3">
    <source>
        <dbReference type="ARBA" id="ARBA00022645"/>
    </source>
</evidence>
<dbReference type="SUPFAM" id="SSF54897">
    <property type="entry name" value="Protease propeptides/inhibitors"/>
    <property type="match status" value="1"/>
</dbReference>
<dbReference type="PROSITE" id="PS52035">
    <property type="entry name" value="PEPTIDASE_M14"/>
    <property type="match status" value="1"/>
</dbReference>
<evidence type="ECO:0000256" key="2">
    <source>
        <dbReference type="ARBA" id="ARBA00005988"/>
    </source>
</evidence>
<keyword evidence="5" id="KW-0479">Metal-binding</keyword>
<dbReference type="GO" id="GO:0004181">
    <property type="term" value="F:metallocarboxypeptidase activity"/>
    <property type="evidence" value="ECO:0007669"/>
    <property type="project" value="InterPro"/>
</dbReference>
<dbReference type="PROSITE" id="PS00133">
    <property type="entry name" value="CARBOXYPEPT_ZN_2"/>
    <property type="match status" value="1"/>
</dbReference>
<dbReference type="FunFam" id="3.40.630.10:FF:000084">
    <property type="entry name" value="Carboxypeptidase B2"/>
    <property type="match status" value="1"/>
</dbReference>
<dbReference type="FunFam" id="3.30.70.340:FF:000001">
    <property type="entry name" value="Carboxypeptidase A5"/>
    <property type="match status" value="1"/>
</dbReference>
<evidence type="ECO:0000256" key="9">
    <source>
        <dbReference type="ARBA" id="ARBA00023049"/>
    </source>
</evidence>
<reference evidence="13 14" key="1">
    <citation type="journal article" date="2019" name="PLoS ONE">
        <title>Genomic analyses reveal an absence of contemporary introgressive admixture between fin whales and blue whales, despite known hybrids.</title>
        <authorList>
            <person name="Westbury M.V."/>
            <person name="Petersen B."/>
            <person name="Lorenzen E.D."/>
        </authorList>
    </citation>
    <scope>NUCLEOTIDE SEQUENCE [LARGE SCALE GENOMIC DNA]</scope>
    <source>
        <strain evidence="13">FinWhale-01</strain>
    </source>
</reference>
<keyword evidence="9" id="KW-0482">Metalloprotease</keyword>
<dbReference type="Gene3D" id="3.40.630.10">
    <property type="entry name" value="Zn peptidases"/>
    <property type="match status" value="1"/>
</dbReference>